<gene>
    <name evidence="2" type="ORF">HK099_001310</name>
</gene>
<accession>A0AAD5TVR7</accession>
<dbReference type="AlphaFoldDB" id="A0AAD5TVR7"/>
<comment type="caution">
    <text evidence="2">The sequence shown here is derived from an EMBL/GenBank/DDBJ whole genome shotgun (WGS) entry which is preliminary data.</text>
</comment>
<feature type="transmembrane region" description="Helical" evidence="1">
    <location>
        <begin position="147"/>
        <end position="172"/>
    </location>
</feature>
<keyword evidence="1" id="KW-0812">Transmembrane</keyword>
<feature type="non-terminal residue" evidence="2">
    <location>
        <position position="1"/>
    </location>
</feature>
<sequence>IGVGSGCTYHKNLVTNLKNCPKDKRGLAIGVPVSAFGLSAFLFSKLSSLFFYKFQTPASLEKTLDVKSLLIFVGMTCLIINLVTPIFFKDVSYLNDVIQLDEEHSEEEVLLEESEENDIEPFQQVNRQVTLLEENIDVNCFKTFDGYFVGVCFILLTGVGLLQINNVGYSIVLL</sequence>
<name>A0AAD5TVR7_9FUNG</name>
<evidence type="ECO:0000313" key="3">
    <source>
        <dbReference type="Proteomes" id="UP001211065"/>
    </source>
</evidence>
<feature type="transmembrane region" description="Helical" evidence="1">
    <location>
        <begin position="64"/>
        <end position="88"/>
    </location>
</feature>
<feature type="transmembrane region" description="Helical" evidence="1">
    <location>
        <begin position="27"/>
        <end position="52"/>
    </location>
</feature>
<organism evidence="2 3">
    <name type="scientific">Clydaea vesicula</name>
    <dbReference type="NCBI Taxonomy" id="447962"/>
    <lineage>
        <taxon>Eukaryota</taxon>
        <taxon>Fungi</taxon>
        <taxon>Fungi incertae sedis</taxon>
        <taxon>Chytridiomycota</taxon>
        <taxon>Chytridiomycota incertae sedis</taxon>
        <taxon>Chytridiomycetes</taxon>
        <taxon>Lobulomycetales</taxon>
        <taxon>Lobulomycetaceae</taxon>
        <taxon>Clydaea</taxon>
    </lineage>
</organism>
<evidence type="ECO:0000256" key="1">
    <source>
        <dbReference type="SAM" id="Phobius"/>
    </source>
</evidence>
<reference evidence="2" key="1">
    <citation type="submission" date="2020-05" db="EMBL/GenBank/DDBJ databases">
        <title>Phylogenomic resolution of chytrid fungi.</title>
        <authorList>
            <person name="Stajich J.E."/>
            <person name="Amses K."/>
            <person name="Simmons R."/>
            <person name="Seto K."/>
            <person name="Myers J."/>
            <person name="Bonds A."/>
            <person name="Quandt C.A."/>
            <person name="Barry K."/>
            <person name="Liu P."/>
            <person name="Grigoriev I."/>
            <person name="Longcore J.E."/>
            <person name="James T.Y."/>
        </authorList>
    </citation>
    <scope>NUCLEOTIDE SEQUENCE</scope>
    <source>
        <strain evidence="2">JEL0476</strain>
    </source>
</reference>
<keyword evidence="1" id="KW-0472">Membrane</keyword>
<keyword evidence="1" id="KW-1133">Transmembrane helix</keyword>
<evidence type="ECO:0000313" key="2">
    <source>
        <dbReference type="EMBL" id="KAJ3203959.1"/>
    </source>
</evidence>
<proteinExistence type="predicted"/>
<dbReference type="EMBL" id="JADGJW010001357">
    <property type="protein sequence ID" value="KAJ3203959.1"/>
    <property type="molecule type" value="Genomic_DNA"/>
</dbReference>
<dbReference type="Proteomes" id="UP001211065">
    <property type="component" value="Unassembled WGS sequence"/>
</dbReference>
<keyword evidence="3" id="KW-1185">Reference proteome</keyword>
<protein>
    <submittedName>
        <fullName evidence="2">Uncharacterized protein</fullName>
    </submittedName>
</protein>